<dbReference type="CTD" id="6756639"/>
<dbReference type="GO" id="GO:0005635">
    <property type="term" value="C:nuclear envelope"/>
    <property type="evidence" value="ECO:0000318"/>
    <property type="project" value="GO_Central"/>
</dbReference>
<evidence type="ECO:0000259" key="10">
    <source>
        <dbReference type="PROSITE" id="PS50166"/>
    </source>
</evidence>
<evidence type="ECO:0000256" key="5">
    <source>
        <dbReference type="ARBA" id="ARBA00022448"/>
    </source>
</evidence>
<evidence type="ECO:0000313" key="11">
    <source>
        <dbReference type="EMBL" id="EDV22142.1"/>
    </source>
</evidence>
<dbReference type="HOGENOM" id="CLU_009614_0_0_1"/>
<dbReference type="STRING" id="10228.B3S4T6"/>
<evidence type="ECO:0000256" key="4">
    <source>
        <dbReference type="ARBA" id="ARBA00018945"/>
    </source>
</evidence>
<dbReference type="Proteomes" id="UP000009022">
    <property type="component" value="Unassembled WGS sequence"/>
</dbReference>
<dbReference type="GO" id="GO:0005829">
    <property type="term" value="C:cytosol"/>
    <property type="evidence" value="ECO:0000318"/>
    <property type="project" value="GO_Central"/>
</dbReference>
<name>B3S4T6_TRIAD</name>
<dbReference type="Gene3D" id="1.25.10.10">
    <property type="entry name" value="Leucine-rich Repeat Variant"/>
    <property type="match status" value="2"/>
</dbReference>
<evidence type="ECO:0000256" key="2">
    <source>
        <dbReference type="ARBA" id="ARBA00004496"/>
    </source>
</evidence>
<reference evidence="11 12" key="1">
    <citation type="journal article" date="2008" name="Nature">
        <title>The Trichoplax genome and the nature of placozoans.</title>
        <authorList>
            <person name="Srivastava M."/>
            <person name="Begovic E."/>
            <person name="Chapman J."/>
            <person name="Putnam N.H."/>
            <person name="Hellsten U."/>
            <person name="Kawashima T."/>
            <person name="Kuo A."/>
            <person name="Mitros T."/>
            <person name="Salamov A."/>
            <person name="Carpenter M.L."/>
            <person name="Signorovitch A.Y."/>
            <person name="Moreno M.A."/>
            <person name="Kamm K."/>
            <person name="Grimwood J."/>
            <person name="Schmutz J."/>
            <person name="Shapiro H."/>
            <person name="Grigoriev I.V."/>
            <person name="Buss L.W."/>
            <person name="Schierwater B."/>
            <person name="Dellaporta S.L."/>
            <person name="Rokhsar D.S."/>
        </authorList>
    </citation>
    <scope>NUCLEOTIDE SEQUENCE [LARGE SCALE GENOMIC DNA]</scope>
    <source>
        <strain evidence="11 12">Grell-BS-1999</strain>
    </source>
</reference>
<dbReference type="InterPro" id="IPR011989">
    <property type="entry name" value="ARM-like"/>
</dbReference>
<dbReference type="Pfam" id="PF08506">
    <property type="entry name" value="Cse1"/>
    <property type="match status" value="1"/>
</dbReference>
<keyword evidence="5" id="KW-0813">Transport</keyword>
<dbReference type="FunCoup" id="B3S4T6">
    <property type="interactions" value="2244"/>
</dbReference>
<dbReference type="PhylomeDB" id="B3S4T6"/>
<dbReference type="InParanoid" id="B3S4T6"/>
<dbReference type="PANTHER" id="PTHR10997">
    <property type="entry name" value="IMPORTIN-7, 8, 11"/>
    <property type="match status" value="1"/>
</dbReference>
<dbReference type="OrthoDB" id="3268246at2759"/>
<feature type="domain" description="Importin N-terminal" evidence="10">
    <location>
        <begin position="21"/>
        <end position="95"/>
    </location>
</feature>
<comment type="subcellular location">
    <subcellularLocation>
        <location evidence="2">Cytoplasm</location>
    </subcellularLocation>
    <subcellularLocation>
        <location evidence="1">Nucleus</location>
    </subcellularLocation>
</comment>
<keyword evidence="8" id="KW-0539">Nucleus</keyword>
<keyword evidence="12" id="KW-1185">Reference proteome</keyword>
<evidence type="ECO:0000256" key="6">
    <source>
        <dbReference type="ARBA" id="ARBA00022490"/>
    </source>
</evidence>
<dbReference type="GO" id="GO:0006606">
    <property type="term" value="P:protein import into nucleus"/>
    <property type="evidence" value="ECO:0000318"/>
    <property type="project" value="GO_Central"/>
</dbReference>
<evidence type="ECO:0000313" key="12">
    <source>
        <dbReference type="Proteomes" id="UP000009022"/>
    </source>
</evidence>
<dbReference type="SUPFAM" id="SSF48371">
    <property type="entry name" value="ARM repeat"/>
    <property type="match status" value="1"/>
</dbReference>
<keyword evidence="7" id="KW-0653">Protein transport</keyword>
<dbReference type="GeneID" id="6756639"/>
<dbReference type="GO" id="GO:0005049">
    <property type="term" value="F:nuclear export signal receptor activity"/>
    <property type="evidence" value="ECO:0000318"/>
    <property type="project" value="GO_Central"/>
</dbReference>
<evidence type="ECO:0000256" key="8">
    <source>
        <dbReference type="ARBA" id="ARBA00023242"/>
    </source>
</evidence>
<dbReference type="PANTHER" id="PTHR10997:SF8">
    <property type="entry name" value="EXPORTIN-2"/>
    <property type="match status" value="1"/>
</dbReference>
<evidence type="ECO:0000256" key="1">
    <source>
        <dbReference type="ARBA" id="ARBA00004123"/>
    </source>
</evidence>
<dbReference type="InterPro" id="IPR016024">
    <property type="entry name" value="ARM-type_fold"/>
</dbReference>
<dbReference type="InterPro" id="IPR013713">
    <property type="entry name" value="XPO2_central"/>
</dbReference>
<evidence type="ECO:0000256" key="7">
    <source>
        <dbReference type="ARBA" id="ARBA00022927"/>
    </source>
</evidence>
<dbReference type="InterPro" id="IPR005043">
    <property type="entry name" value="XPO2_C"/>
</dbReference>
<gene>
    <name evidence="11" type="ORF">TRIADDRAFT_29181</name>
</gene>
<dbReference type="SMART" id="SM00913">
    <property type="entry name" value="IBN_N"/>
    <property type="match status" value="1"/>
</dbReference>
<dbReference type="KEGG" id="tad:TRIADDRAFT_29181"/>
<protein>
    <recommendedName>
        <fullName evidence="4">Exportin-2</fullName>
    </recommendedName>
    <alternativeName>
        <fullName evidence="9">Importin-alpha re-exporter</fullName>
    </alternativeName>
</protein>
<dbReference type="PROSITE" id="PS50166">
    <property type="entry name" value="IMPORTIN_B_NT"/>
    <property type="match status" value="1"/>
</dbReference>
<evidence type="ECO:0000256" key="3">
    <source>
        <dbReference type="ARBA" id="ARBA00008669"/>
    </source>
</evidence>
<dbReference type="eggNOG" id="KOG1992">
    <property type="taxonomic scope" value="Eukaryota"/>
</dbReference>
<sequence length="855" mass="97228">MEVNDETLRRLAQCLRQTLDPSASVRRPESNAGYSLLLLRLVDNNQLEMEVRIAATIAFKNFIKKNWRIIEDEPSKINDNDRQTVKSLIVNLMLSSPEMIQRQLSDTISIIGREDFPGNWLGLMPEILEKIKSNNLNVINGILRTAHSLFKRYRHEFKSNELFAEIKYVLDSFAEPLTVLFQASMETVRGNVDDPTILQPVFESLTLMCKIFYSLNYQDIPEFFEDNMKTWMDSFLFLLTTSFPKLQTKSDDIAGPIEIVRSQICDSVTLYAQKYDEEFQSYLPAFVTAVWTLLTNTGMLAKYDLLVSNAIQFLTSVCERENYKGLFHEESHGSTAVNELVNIVDFFTSQVMPELASTDESKSVLKADSIKFIITFRGMLPPKYVIDCIPILVTHLLNESIVVHSYAAFCIERIFMIKNASGGDLITVNDVQSILQQLITNLFGTLSISGSEENDYVMKAIMRAISLAKASIIPLVPRILPLLTEKLRVVSKNPRRPQFNHYLFETICCIIRLVYTCKEQIDTIGSFEGSLLPVFQEILQQDVLEFLPYVFQVLSLLLELRQPPTPDMYLGLFSCLLNPVLWERQGNIPALVRLLQAYVMKSPAKIATAENSLNGVLGVFQKLIASKSNDHHGFYLLQSILEFMPKDVVDRYMHQVYLLLFQRLQKSKTTKFVKGFIVFCCLCLTKGVDSLIELVDSIQPKLFGMVIERLFLLDLQKVDGVIERKICAVGISKLLTESSKTLSEDQYLSYWPNLLQALINFFEIPSDDTLPDDEHFIDVEDTPGYQVAFSQLIFAGKNDYNPVSDIGNPKQFLAIALSRLSNNHPGKIIQLINQMNAEAQKFLNNYLQASGVTIS</sequence>
<comment type="similarity">
    <text evidence="3">Belongs to the XPO2/CSE1 family.</text>
</comment>
<evidence type="ECO:0000256" key="9">
    <source>
        <dbReference type="ARBA" id="ARBA00030693"/>
    </source>
</evidence>
<dbReference type="GO" id="GO:0031267">
    <property type="term" value="F:small GTPase binding"/>
    <property type="evidence" value="ECO:0007669"/>
    <property type="project" value="InterPro"/>
</dbReference>
<dbReference type="AlphaFoldDB" id="B3S4T6"/>
<proteinExistence type="inferred from homology"/>
<dbReference type="InterPro" id="IPR001494">
    <property type="entry name" value="Importin-beta_N"/>
</dbReference>
<dbReference type="OMA" id="APIMDSE"/>
<keyword evidence="6" id="KW-0963">Cytoplasm</keyword>
<dbReference type="Pfam" id="PF03378">
    <property type="entry name" value="CAS_CSE1"/>
    <property type="match status" value="1"/>
</dbReference>
<dbReference type="RefSeq" id="XP_002115297.1">
    <property type="nucleotide sequence ID" value="XM_002115261.1"/>
</dbReference>
<dbReference type="Pfam" id="PF03810">
    <property type="entry name" value="IBN_N"/>
    <property type="match status" value="1"/>
</dbReference>
<dbReference type="EMBL" id="DS985250">
    <property type="protein sequence ID" value="EDV22142.1"/>
    <property type="molecule type" value="Genomic_DNA"/>
</dbReference>
<dbReference type="GO" id="GO:0006611">
    <property type="term" value="P:protein export from nucleus"/>
    <property type="evidence" value="ECO:0000318"/>
    <property type="project" value="GO_Central"/>
</dbReference>
<organism evidence="11 12">
    <name type="scientific">Trichoplax adhaerens</name>
    <name type="common">Trichoplax reptans</name>
    <dbReference type="NCBI Taxonomy" id="10228"/>
    <lineage>
        <taxon>Eukaryota</taxon>
        <taxon>Metazoa</taxon>
        <taxon>Placozoa</taxon>
        <taxon>Uniplacotomia</taxon>
        <taxon>Trichoplacea</taxon>
        <taxon>Trichoplacidae</taxon>
        <taxon>Trichoplax</taxon>
    </lineage>
</organism>
<accession>B3S4T6</accession>